<feature type="domain" description="DUF5605" evidence="4">
    <location>
        <begin position="434"/>
        <end position="518"/>
    </location>
</feature>
<reference evidence="5" key="1">
    <citation type="submission" date="2020-09" db="EMBL/GenBank/DDBJ databases">
        <title>Pelagicoccus enzymogenes sp. nov. with an EPS production, isolated from marine sediment.</title>
        <authorList>
            <person name="Feng X."/>
        </authorList>
    </citation>
    <scope>NUCLEOTIDE SEQUENCE</scope>
    <source>
        <strain evidence="5">NFK12</strain>
    </source>
</reference>
<comment type="caution">
    <text evidence="5">The sequence shown here is derived from an EMBL/GenBank/DDBJ whole genome shotgun (WGS) entry which is preliminary data.</text>
</comment>
<dbReference type="EMBL" id="JACYFG010000036">
    <property type="protein sequence ID" value="MBD5780392.1"/>
    <property type="molecule type" value="Genomic_DNA"/>
</dbReference>
<protein>
    <submittedName>
        <fullName evidence="5">DUF5060 domain-containing protein</fullName>
    </submittedName>
</protein>
<dbReference type="Gene3D" id="2.60.40.10">
    <property type="entry name" value="Immunoglobulins"/>
    <property type="match status" value="1"/>
</dbReference>
<dbReference type="InterPro" id="IPR032260">
    <property type="entry name" value="DUF5060"/>
</dbReference>
<dbReference type="RefSeq" id="WP_191617495.1">
    <property type="nucleotide sequence ID" value="NZ_JACYFG010000036.1"/>
</dbReference>
<name>A0A927F8F1_9BACT</name>
<dbReference type="Pfam" id="PF13204">
    <property type="entry name" value="Apiosidase"/>
    <property type="match status" value="1"/>
</dbReference>
<feature type="chain" id="PRO_5038055887" evidence="1">
    <location>
        <begin position="22"/>
        <end position="521"/>
    </location>
</feature>
<dbReference type="PANTHER" id="PTHR37836">
    <property type="entry name" value="LMO1036 PROTEIN"/>
    <property type="match status" value="1"/>
</dbReference>
<keyword evidence="6" id="KW-1185">Reference proteome</keyword>
<gene>
    <name evidence="5" type="ORF">IEN85_12905</name>
</gene>
<dbReference type="PANTHER" id="PTHR37836:SF2">
    <property type="entry name" value="DUF4038 DOMAIN-CONTAINING PROTEIN"/>
    <property type="match status" value="1"/>
</dbReference>
<dbReference type="Pfam" id="PF18310">
    <property type="entry name" value="DUF5605"/>
    <property type="match status" value="1"/>
</dbReference>
<dbReference type="InterPro" id="IPR013783">
    <property type="entry name" value="Ig-like_fold"/>
</dbReference>
<dbReference type="Gene3D" id="2.60.40.3950">
    <property type="match status" value="1"/>
</dbReference>
<dbReference type="InterPro" id="IPR041239">
    <property type="entry name" value="DUF5605"/>
</dbReference>
<feature type="domain" description="DUF5060" evidence="3">
    <location>
        <begin position="27"/>
        <end position="94"/>
    </location>
</feature>
<proteinExistence type="predicted"/>
<evidence type="ECO:0000259" key="2">
    <source>
        <dbReference type="Pfam" id="PF13204"/>
    </source>
</evidence>
<organism evidence="5 6">
    <name type="scientific">Pelagicoccus enzymogenes</name>
    <dbReference type="NCBI Taxonomy" id="2773457"/>
    <lineage>
        <taxon>Bacteria</taxon>
        <taxon>Pseudomonadati</taxon>
        <taxon>Verrucomicrobiota</taxon>
        <taxon>Opitutia</taxon>
        <taxon>Puniceicoccales</taxon>
        <taxon>Pelagicoccaceae</taxon>
        <taxon>Pelagicoccus</taxon>
    </lineage>
</organism>
<dbReference type="InterPro" id="IPR025277">
    <property type="entry name" value="Apiosidase-like_cat_dom"/>
</dbReference>
<dbReference type="Gene3D" id="3.20.20.80">
    <property type="entry name" value="Glycosidases"/>
    <property type="match status" value="1"/>
</dbReference>
<dbReference type="InterPro" id="IPR017853">
    <property type="entry name" value="GH"/>
</dbReference>
<dbReference type="Pfam" id="PF16586">
    <property type="entry name" value="DUF5060"/>
    <property type="match status" value="1"/>
</dbReference>
<sequence length="521" mass="60071">MKQMNVFLRACLLALSLSSSAALLAETVEKWGLYEIELDGPSDGNPFLDVELEATFTNGYTSKTVSGFYDGEGIYRIRFMPEAVGEWRYTTQSNDWSLTKQSGTFTVTEPSEGNHGPVGVYETYHFAYADGTPYKQFGTTIYNWIDAPESLQEETLRTLAESPFNKARMLLTQQPTPYRNEYAPPRWPYVGTPPHDWDFTRFNPEFFRHYEKRIEQLRDLGIEADIILFNPYGKFGFESLDAEGDERFVRYVVARFGAYRNVWWSLANEYDFLKTKTEADWERIGRLVMQCDPFNHLRSIHNGHLLFDHRQDWVTHVSVQDGHACESPASAKIYRDAFRKPVVFDEIKYEGDAKFRWADLDGKGMTHRFWAAMMAGTYVGHGDYFNTLDEDTWTSFGGKILGDSVPRIAFLREIVEDGPKAGLNLIDSWMNPGMTGVAGEYYLQYFGRETPEEWEFKLYKGLEAGTRFKVEIIDAWNMSITPVKGIFEIGEKDGYYHYDTKGRKITLSGKPYQALRITRVD</sequence>
<evidence type="ECO:0000259" key="3">
    <source>
        <dbReference type="Pfam" id="PF16586"/>
    </source>
</evidence>
<evidence type="ECO:0000313" key="5">
    <source>
        <dbReference type="EMBL" id="MBD5780392.1"/>
    </source>
</evidence>
<feature type="domain" description="Apiosidase-like catalytic" evidence="2">
    <location>
        <begin position="126"/>
        <end position="381"/>
    </location>
</feature>
<dbReference type="AlphaFoldDB" id="A0A927F8F1"/>
<dbReference type="Proteomes" id="UP000622317">
    <property type="component" value="Unassembled WGS sequence"/>
</dbReference>
<evidence type="ECO:0000259" key="4">
    <source>
        <dbReference type="Pfam" id="PF18310"/>
    </source>
</evidence>
<evidence type="ECO:0000256" key="1">
    <source>
        <dbReference type="SAM" id="SignalP"/>
    </source>
</evidence>
<evidence type="ECO:0000313" key="6">
    <source>
        <dbReference type="Proteomes" id="UP000622317"/>
    </source>
</evidence>
<feature type="signal peptide" evidence="1">
    <location>
        <begin position="1"/>
        <end position="21"/>
    </location>
</feature>
<dbReference type="SUPFAM" id="SSF51445">
    <property type="entry name" value="(Trans)glycosidases"/>
    <property type="match status" value="1"/>
</dbReference>
<keyword evidence="1" id="KW-0732">Signal</keyword>
<accession>A0A927F8F1</accession>